<dbReference type="Pfam" id="PF00300">
    <property type="entry name" value="His_Phos_1"/>
    <property type="match status" value="1"/>
</dbReference>
<keyword evidence="4" id="KW-0324">Glycolysis</keyword>
<dbReference type="HAMAP" id="MF_01039">
    <property type="entry name" value="PGAM_GpmA"/>
    <property type="match status" value="1"/>
</dbReference>
<dbReference type="SUPFAM" id="SSF53254">
    <property type="entry name" value="Phosphoglycerate mutase-like"/>
    <property type="match status" value="1"/>
</dbReference>
<dbReference type="AlphaFoldDB" id="A0A6J7VVW4"/>
<proteinExistence type="inferred from homology"/>
<evidence type="ECO:0000256" key="5">
    <source>
        <dbReference type="ARBA" id="ARBA00023235"/>
    </source>
</evidence>
<name>A0A6J7VVW4_9ZZZZ</name>
<organism evidence="8">
    <name type="scientific">freshwater metagenome</name>
    <dbReference type="NCBI Taxonomy" id="449393"/>
    <lineage>
        <taxon>unclassified sequences</taxon>
        <taxon>metagenomes</taxon>
        <taxon>ecological metagenomes</taxon>
    </lineage>
</organism>
<dbReference type="NCBIfam" id="NF010713">
    <property type="entry name" value="PRK14115.1"/>
    <property type="match status" value="1"/>
</dbReference>
<evidence type="ECO:0000256" key="1">
    <source>
        <dbReference type="ARBA" id="ARBA00000380"/>
    </source>
</evidence>
<dbReference type="EMBL" id="CAFBRX010000094">
    <property type="protein sequence ID" value="CAB5125607.1"/>
    <property type="molecule type" value="Genomic_DNA"/>
</dbReference>
<dbReference type="InterPro" id="IPR005952">
    <property type="entry name" value="Phosphogly_mut1"/>
</dbReference>
<dbReference type="PROSITE" id="PS00175">
    <property type="entry name" value="PG_MUTASE"/>
    <property type="match status" value="1"/>
</dbReference>
<dbReference type="InterPro" id="IPR001345">
    <property type="entry name" value="PG/BPGM_mutase_AS"/>
</dbReference>
<evidence type="ECO:0000256" key="3">
    <source>
        <dbReference type="ARBA" id="ARBA00012028"/>
    </source>
</evidence>
<keyword evidence="5" id="KW-0413">Isomerase</keyword>
<dbReference type="GO" id="GO:0004619">
    <property type="term" value="F:phosphoglycerate mutase activity"/>
    <property type="evidence" value="ECO:0007669"/>
    <property type="project" value="UniProtKB-EC"/>
</dbReference>
<dbReference type="Gene3D" id="3.40.50.1240">
    <property type="entry name" value="Phosphoglycerate mutase-like"/>
    <property type="match status" value="1"/>
</dbReference>
<reference evidence="8" key="1">
    <citation type="submission" date="2020-05" db="EMBL/GenBank/DDBJ databases">
        <authorList>
            <person name="Chiriac C."/>
            <person name="Salcher M."/>
            <person name="Ghai R."/>
            <person name="Kavagutti S V."/>
        </authorList>
    </citation>
    <scope>NUCLEOTIDE SEQUENCE</scope>
</reference>
<evidence type="ECO:0000256" key="4">
    <source>
        <dbReference type="ARBA" id="ARBA00023152"/>
    </source>
</evidence>
<dbReference type="PANTHER" id="PTHR11931">
    <property type="entry name" value="PHOSPHOGLYCERATE MUTASE"/>
    <property type="match status" value="1"/>
</dbReference>
<evidence type="ECO:0000256" key="6">
    <source>
        <dbReference type="SAM" id="MobiDB-lite"/>
    </source>
</evidence>
<accession>A0A6J7VVW4</accession>
<evidence type="ECO:0000313" key="7">
    <source>
        <dbReference type="EMBL" id="CAB4637264.1"/>
    </source>
</evidence>
<sequence length="243" mass="26821">MILRHGQSTWNQKNLFTGWHDVPLSDQGISEATTAGLTMSQAGLYFDTSHTSLLDRAVTTCNLALDAMGQIWLPVQRTWLLNERHYGALQGLDKKATTELHGPEQTKLWRRSYDIPPPPVETTSPEHPINDPRYRLLNPSVLPATECLKDVVARVLPYWNDCVVPQLQEGLTVLMVAHGNSLRALVMHLEAISTTDIAELNIPTGVPKRYIFNDDMTLKTAEYLGDAVAIQAAAKAVATQAGA</sequence>
<dbReference type="FunFam" id="3.40.50.1240:FF:000003">
    <property type="entry name" value="2,3-bisphosphoglycerate-dependent phosphoglycerate mutase"/>
    <property type="match status" value="1"/>
</dbReference>
<protein>
    <recommendedName>
        <fullName evidence="3">phosphoglycerate mutase (2,3-diphosphoglycerate-dependent)</fullName>
        <ecNumber evidence="3">5.4.2.11</ecNumber>
    </recommendedName>
</protein>
<comment type="catalytic activity">
    <reaction evidence="1">
        <text>(2R)-2-phosphoglycerate = (2R)-3-phosphoglycerate</text>
        <dbReference type="Rhea" id="RHEA:15901"/>
        <dbReference type="ChEBI" id="CHEBI:58272"/>
        <dbReference type="ChEBI" id="CHEBI:58289"/>
        <dbReference type="EC" id="5.4.2.11"/>
    </reaction>
</comment>
<comment type="similarity">
    <text evidence="2">Belongs to the phosphoglycerate mutase family. BPG-dependent PGAM subfamily.</text>
</comment>
<dbReference type="CDD" id="cd07067">
    <property type="entry name" value="HP_PGM_like"/>
    <property type="match status" value="1"/>
</dbReference>
<evidence type="ECO:0000313" key="8">
    <source>
        <dbReference type="EMBL" id="CAB5125607.1"/>
    </source>
</evidence>
<dbReference type="InterPro" id="IPR013078">
    <property type="entry name" value="His_Pase_superF_clade-1"/>
</dbReference>
<dbReference type="EMBL" id="CAEZVL010000183">
    <property type="protein sequence ID" value="CAB4637264.1"/>
    <property type="molecule type" value="Genomic_DNA"/>
</dbReference>
<dbReference type="InterPro" id="IPR029033">
    <property type="entry name" value="His_PPase_superfam"/>
</dbReference>
<feature type="region of interest" description="Disordered" evidence="6">
    <location>
        <begin position="110"/>
        <end position="131"/>
    </location>
</feature>
<dbReference type="NCBIfam" id="TIGR01258">
    <property type="entry name" value="pgm_1"/>
    <property type="match status" value="1"/>
</dbReference>
<dbReference type="SMART" id="SM00855">
    <property type="entry name" value="PGAM"/>
    <property type="match status" value="1"/>
</dbReference>
<dbReference type="EC" id="5.4.2.11" evidence="3"/>
<dbReference type="GO" id="GO:0006096">
    <property type="term" value="P:glycolytic process"/>
    <property type="evidence" value="ECO:0007669"/>
    <property type="project" value="UniProtKB-KW"/>
</dbReference>
<evidence type="ECO:0000256" key="2">
    <source>
        <dbReference type="ARBA" id="ARBA00006717"/>
    </source>
</evidence>
<gene>
    <name evidence="7" type="ORF">UFOPK1960_01064</name>
    <name evidence="8" type="ORF">UFOPK4422_00978</name>
</gene>
<dbReference type="PIRSF" id="PIRSF000709">
    <property type="entry name" value="6PFK_2-Ptase"/>
    <property type="match status" value="1"/>
</dbReference>